<dbReference type="RefSeq" id="WP_136969381.1">
    <property type="nucleotide sequence ID" value="NZ_JARZHI010000007.1"/>
</dbReference>
<keyword evidence="1" id="KW-1133">Transmembrane helix</keyword>
<sequence>MHPGSTESTRNLWGGLLLGAALGGCAPPAPPQAPAMYEYQVSHLSNGKPLRFEAKDSVRTVDKKVRVGERQVYSASGRYVGKEVVYTTEPTEVPFHEWHVYQGDTEIDALSALRIARDAAFVTAYDQERERVRQSHARALELYETDVLRAQSKKNLGLGLGIVGIVGMIGAGVLFAATKNDPSPPVPSAAAGAVSLGFMAVGVGGFYVRGQGSREQDAAMRQAERLAGVRMENKFQRFATEEHVRNAVEGQRPRASAPAEGTAVPEIRMAKTLDPVLTTGIPNNEKLGPALIAIWTPEAYGIDHAKAHEVFERELLRSVLYYNNAGGKMPRHEGNLAVYTDEASLRAVEGDTSKPEGMPAVKLLALAIAMQTGIYVHHEGQSSVFTVLDGDTLQKLLLRATEPQ</sequence>
<gene>
    <name evidence="2" type="ORF">QHF89_11480</name>
</gene>
<keyword evidence="1" id="KW-0812">Transmembrane</keyword>
<feature type="transmembrane region" description="Helical" evidence="1">
    <location>
        <begin position="189"/>
        <end position="208"/>
    </location>
</feature>
<name>A0ABT6NP81_9BACT</name>
<feature type="transmembrane region" description="Helical" evidence="1">
    <location>
        <begin position="156"/>
        <end position="177"/>
    </location>
</feature>
<dbReference type="EMBL" id="JARZHI010000007">
    <property type="protein sequence ID" value="MDI1430124.1"/>
    <property type="molecule type" value="Genomic_DNA"/>
</dbReference>
<proteinExistence type="predicted"/>
<evidence type="ECO:0008006" key="4">
    <source>
        <dbReference type="Google" id="ProtNLM"/>
    </source>
</evidence>
<evidence type="ECO:0000313" key="2">
    <source>
        <dbReference type="EMBL" id="MDI1430124.1"/>
    </source>
</evidence>
<organism evidence="2 3">
    <name type="scientific">Polyangium sorediatum</name>
    <dbReference type="NCBI Taxonomy" id="889274"/>
    <lineage>
        <taxon>Bacteria</taxon>
        <taxon>Pseudomonadati</taxon>
        <taxon>Myxococcota</taxon>
        <taxon>Polyangia</taxon>
        <taxon>Polyangiales</taxon>
        <taxon>Polyangiaceae</taxon>
        <taxon>Polyangium</taxon>
    </lineage>
</organism>
<keyword evidence="1" id="KW-0472">Membrane</keyword>
<comment type="caution">
    <text evidence="2">The sequence shown here is derived from an EMBL/GenBank/DDBJ whole genome shotgun (WGS) entry which is preliminary data.</text>
</comment>
<dbReference type="Proteomes" id="UP001160301">
    <property type="component" value="Unassembled WGS sequence"/>
</dbReference>
<evidence type="ECO:0000313" key="3">
    <source>
        <dbReference type="Proteomes" id="UP001160301"/>
    </source>
</evidence>
<evidence type="ECO:0000256" key="1">
    <source>
        <dbReference type="SAM" id="Phobius"/>
    </source>
</evidence>
<keyword evidence="3" id="KW-1185">Reference proteome</keyword>
<accession>A0ABT6NP81</accession>
<reference evidence="2 3" key="1">
    <citation type="submission" date="2023-04" db="EMBL/GenBank/DDBJ databases">
        <title>The genome sequence of Polyangium sorediatum DSM14670.</title>
        <authorList>
            <person name="Zhang X."/>
        </authorList>
    </citation>
    <scope>NUCLEOTIDE SEQUENCE [LARGE SCALE GENOMIC DNA]</scope>
    <source>
        <strain evidence="2 3">DSM 14670</strain>
    </source>
</reference>
<protein>
    <recommendedName>
        <fullName evidence="4">Lipoprotein</fullName>
    </recommendedName>
</protein>